<accession>A0A9P5CA13</accession>
<comment type="caution">
    <text evidence="3">The sequence shown here is derived from an EMBL/GenBank/DDBJ whole genome shotgun (WGS) entry which is preliminary data.</text>
</comment>
<dbReference type="Gene3D" id="3.40.50.720">
    <property type="entry name" value="NAD(P)-binding Rossmann-like Domain"/>
    <property type="match status" value="1"/>
</dbReference>
<evidence type="ECO:0000256" key="1">
    <source>
        <dbReference type="ARBA" id="ARBA00023002"/>
    </source>
</evidence>
<dbReference type="GO" id="GO:0016491">
    <property type="term" value="F:oxidoreductase activity"/>
    <property type="evidence" value="ECO:0007669"/>
    <property type="project" value="UniProtKB-KW"/>
</dbReference>
<keyword evidence="1" id="KW-0560">Oxidoreductase</keyword>
<sequence length="356" mass="38439">MLSQTFSSNSAVMKGVSLDTVRTSNATLKTLGPGLVAVFVGGTSGIGESILKAFVGAVAAPKIYIIGRSQNAANHIIKECREANETSEVEFLQADVSEIANVDRVCSDIIQREKRLNLLVLTTGILTVDGRNESPEGLDRKMAVHYYSRMRFISNLLPLLTSSASSSQLSRVMTVLGAGIGNRMVESDLDLKSNFSLSNCGAHCGVMTDLMLERFAATWKGTAFVHTAPGVVKTNLGSGLPTYLRAAFKVAGPLLSPWTVGLHETGERHLFMATSNRYPPSELPNDSGCGAPTEKNGVAEGSDGVRGSGAYLLNWDGQIQKQNRDLLEEYRRTGMAERIWKHTMAVFDSCSKDRDS</sequence>
<dbReference type="SUPFAM" id="SSF51735">
    <property type="entry name" value="NAD(P)-binding Rossmann-fold domains"/>
    <property type="match status" value="1"/>
</dbReference>
<dbReference type="AlphaFoldDB" id="A0A9P5CA13"/>
<evidence type="ECO:0000313" key="4">
    <source>
        <dbReference type="Proteomes" id="UP000801864"/>
    </source>
</evidence>
<dbReference type="PANTHER" id="PTHR47534">
    <property type="entry name" value="YALI0E05731P"/>
    <property type="match status" value="1"/>
</dbReference>
<protein>
    <submittedName>
        <fullName evidence="3">Oxidoreductase andH</fullName>
    </submittedName>
</protein>
<evidence type="ECO:0000256" key="2">
    <source>
        <dbReference type="SAM" id="MobiDB-lite"/>
    </source>
</evidence>
<dbReference type="PANTHER" id="PTHR47534:SF3">
    <property type="entry name" value="ALCOHOL DEHYDROGENASE-LIKE C-TERMINAL DOMAIN-CONTAINING PROTEIN"/>
    <property type="match status" value="1"/>
</dbReference>
<dbReference type="Proteomes" id="UP000801864">
    <property type="component" value="Unassembled WGS sequence"/>
</dbReference>
<dbReference type="EMBL" id="QLNT01000015">
    <property type="protein sequence ID" value="KAF3067798.1"/>
    <property type="molecule type" value="Genomic_DNA"/>
</dbReference>
<dbReference type="Pfam" id="PF00106">
    <property type="entry name" value="adh_short"/>
    <property type="match status" value="1"/>
</dbReference>
<name>A0A9P5CA13_9HYPO</name>
<dbReference type="InterPro" id="IPR036291">
    <property type="entry name" value="NAD(P)-bd_dom_sf"/>
</dbReference>
<keyword evidence="4" id="KW-1185">Reference proteome</keyword>
<dbReference type="InterPro" id="IPR052228">
    <property type="entry name" value="Sec_Metab_Biosynth_Oxidored"/>
</dbReference>
<gene>
    <name evidence="3" type="ORF">CFAM422_008657</name>
</gene>
<dbReference type="InterPro" id="IPR002347">
    <property type="entry name" value="SDR_fam"/>
</dbReference>
<organism evidence="3 4">
    <name type="scientific">Trichoderma lentiforme</name>
    <dbReference type="NCBI Taxonomy" id="1567552"/>
    <lineage>
        <taxon>Eukaryota</taxon>
        <taxon>Fungi</taxon>
        <taxon>Dikarya</taxon>
        <taxon>Ascomycota</taxon>
        <taxon>Pezizomycotina</taxon>
        <taxon>Sordariomycetes</taxon>
        <taxon>Hypocreomycetidae</taxon>
        <taxon>Hypocreales</taxon>
        <taxon>Hypocreaceae</taxon>
        <taxon>Trichoderma</taxon>
    </lineage>
</organism>
<evidence type="ECO:0000313" key="3">
    <source>
        <dbReference type="EMBL" id="KAF3067798.1"/>
    </source>
</evidence>
<reference evidence="3 4" key="1">
    <citation type="submission" date="2018-06" db="EMBL/GenBank/DDBJ databases">
        <title>Genome analysis of cellulolytic fungus Trichoderma lentiforme CFAM-422.</title>
        <authorList>
            <person name="Steindorff A.S."/>
            <person name="Formighieri E.F."/>
            <person name="Midorikawa G.E.O."/>
            <person name="Tamietti M.S."/>
            <person name="Ramos E.Z."/>
            <person name="Silva A.S."/>
            <person name="Bon E.P.S."/>
            <person name="Mendes T.D."/>
            <person name="Damaso M.C.T."/>
            <person name="Favaro L.C.L."/>
        </authorList>
    </citation>
    <scope>NUCLEOTIDE SEQUENCE [LARGE SCALE GENOMIC DNA]</scope>
    <source>
        <strain evidence="3 4">CFAM-422</strain>
    </source>
</reference>
<proteinExistence type="predicted"/>
<feature type="region of interest" description="Disordered" evidence="2">
    <location>
        <begin position="281"/>
        <end position="301"/>
    </location>
</feature>